<name>A0A2G1WJL1_9EURY</name>
<dbReference type="EMBL" id="NHOA01000058">
    <property type="protein sequence ID" value="PHQ39029.1"/>
    <property type="molecule type" value="Genomic_DNA"/>
</dbReference>
<dbReference type="Pfam" id="PF00132">
    <property type="entry name" value="Hexapep"/>
    <property type="match status" value="1"/>
</dbReference>
<protein>
    <submittedName>
        <fullName evidence="3">Acetyltransferase</fullName>
    </submittedName>
</protein>
<comment type="caution">
    <text evidence="3">The sequence shown here is derived from an EMBL/GenBank/DDBJ whole genome shotgun (WGS) entry which is preliminary data.</text>
</comment>
<organism evidence="3 4">
    <name type="scientific">Halorubrum persicum</name>
    <dbReference type="NCBI Taxonomy" id="1383844"/>
    <lineage>
        <taxon>Archaea</taxon>
        <taxon>Methanobacteriati</taxon>
        <taxon>Methanobacteriota</taxon>
        <taxon>Stenosarchaea group</taxon>
        <taxon>Halobacteria</taxon>
        <taxon>Halobacteriales</taxon>
        <taxon>Haloferacaceae</taxon>
        <taxon>Halorubrum</taxon>
    </lineage>
</organism>
<evidence type="ECO:0000313" key="4">
    <source>
        <dbReference type="Proteomes" id="UP000222824"/>
    </source>
</evidence>
<dbReference type="GO" id="GO:0005829">
    <property type="term" value="C:cytosol"/>
    <property type="evidence" value="ECO:0007669"/>
    <property type="project" value="TreeGrafter"/>
</dbReference>
<keyword evidence="2 3" id="KW-0808">Transferase</keyword>
<proteinExistence type="inferred from homology"/>
<dbReference type="Proteomes" id="UP000222824">
    <property type="component" value="Unassembled WGS sequence"/>
</dbReference>
<evidence type="ECO:0000313" key="3">
    <source>
        <dbReference type="EMBL" id="PHQ39029.1"/>
    </source>
</evidence>
<evidence type="ECO:0000256" key="2">
    <source>
        <dbReference type="ARBA" id="ARBA00022679"/>
    </source>
</evidence>
<dbReference type="PANTHER" id="PTHR23416:SF23">
    <property type="entry name" value="ACETYLTRANSFERASE C18B11.09C-RELATED"/>
    <property type="match status" value="1"/>
</dbReference>
<keyword evidence="4" id="KW-1185">Reference proteome</keyword>
<dbReference type="PANTHER" id="PTHR23416">
    <property type="entry name" value="SIALIC ACID SYNTHASE-RELATED"/>
    <property type="match status" value="1"/>
</dbReference>
<dbReference type="AlphaFoldDB" id="A0A2G1WJL1"/>
<dbReference type="InterPro" id="IPR001451">
    <property type="entry name" value="Hexapep"/>
</dbReference>
<dbReference type="InterPro" id="IPR051159">
    <property type="entry name" value="Hexapeptide_acetyltransf"/>
</dbReference>
<dbReference type="CDD" id="cd04647">
    <property type="entry name" value="LbH_MAT_like"/>
    <property type="match status" value="1"/>
</dbReference>
<dbReference type="Gene3D" id="2.160.10.10">
    <property type="entry name" value="Hexapeptide repeat proteins"/>
    <property type="match status" value="1"/>
</dbReference>
<dbReference type="SUPFAM" id="SSF51161">
    <property type="entry name" value="Trimeric LpxA-like enzymes"/>
    <property type="match status" value="1"/>
</dbReference>
<gene>
    <name evidence="3" type="ORF">DJ69_08380</name>
</gene>
<dbReference type="InterPro" id="IPR011004">
    <property type="entry name" value="Trimer_LpxA-like_sf"/>
</dbReference>
<accession>A0A2G1WJL1</accession>
<reference evidence="3 4" key="1">
    <citation type="journal article" date="2014" name="Front. Microbiol.">
        <title>Population and genomic analysis of the genus Halorubrum.</title>
        <authorList>
            <person name="Fullmer M.S."/>
            <person name="Soucy S.M."/>
            <person name="Swithers K.S."/>
            <person name="Makkay A.M."/>
            <person name="Wheeler R."/>
            <person name="Ventosa A."/>
            <person name="Gogarten J.P."/>
            <person name="Papke R.T."/>
        </authorList>
    </citation>
    <scope>NUCLEOTIDE SEQUENCE [LARGE SCALE GENOMIC DNA]</scope>
    <source>
        <strain evidence="3 4">C49</strain>
    </source>
</reference>
<dbReference type="GO" id="GO:0008374">
    <property type="term" value="F:O-acyltransferase activity"/>
    <property type="evidence" value="ECO:0007669"/>
    <property type="project" value="TreeGrafter"/>
</dbReference>
<comment type="similarity">
    <text evidence="1">Belongs to the transferase hexapeptide repeat family.</text>
</comment>
<sequence length="176" mass="19535">MEEGLNIVYTVRKWITRRYYTLKLTEQAKEVGENFIVNGPSRLSPNSVLGDNVKFNGMEVRGDGYLEIGNNFRSAPGCVIITRNHNYDNGSAVPYDDTFVRKDVIIRDNVWFGVNVVVVPGIKIGEGAIVQAGSTVVQDVPEGAIVGGHPAEVISYRDMDHYNKLKKEKEFVSPSS</sequence>
<evidence type="ECO:0000256" key="1">
    <source>
        <dbReference type="ARBA" id="ARBA00007274"/>
    </source>
</evidence>